<dbReference type="Gene3D" id="3.10.450.590">
    <property type="match status" value="1"/>
</dbReference>
<gene>
    <name evidence="2" type="ORF">AQI88_41175</name>
</gene>
<evidence type="ECO:0000313" key="2">
    <source>
        <dbReference type="EMBL" id="KUM86652.1"/>
    </source>
</evidence>
<sequence>MILMSEKDTRFSSKRRLVQAVLTATLASNLLVLADGSAPAAPQARAHAQVTTPAAATARVQTRDDRLALQTLNDIVQGNFTMATAHFDATMRKQLPPDALAKAWNAYQDQFGRYQSHANPKDTAFGKFTVVSVPLRMEHQPGEFRASFNKDGTIAGLFLLKPGVPIS</sequence>
<protein>
    <recommendedName>
        <fullName evidence="1">DUF3887 domain-containing protein</fullName>
    </recommendedName>
</protein>
<dbReference type="Proteomes" id="UP000054241">
    <property type="component" value="Unassembled WGS sequence"/>
</dbReference>
<proteinExistence type="predicted"/>
<dbReference type="InterPro" id="IPR024981">
    <property type="entry name" value="DUF3887"/>
</dbReference>
<feature type="domain" description="DUF3887" evidence="1">
    <location>
        <begin position="72"/>
        <end position="157"/>
    </location>
</feature>
<dbReference type="AlphaFoldDB" id="A0A101N4Z0"/>
<dbReference type="STRING" id="67285.AQI88_41175"/>
<comment type="caution">
    <text evidence="2">The sequence shown here is derived from an EMBL/GenBank/DDBJ whole genome shotgun (WGS) entry which is preliminary data.</text>
</comment>
<dbReference type="OrthoDB" id="68373at2"/>
<reference evidence="2 3" key="1">
    <citation type="submission" date="2015-10" db="EMBL/GenBank/DDBJ databases">
        <title>Draft genome sequence of Streptomyces cellostaticus DSM 40189, type strain for the species Streptomyces cellostaticus.</title>
        <authorList>
            <person name="Ruckert C."/>
            <person name="Winkler A."/>
            <person name="Kalinowski J."/>
            <person name="Kampfer P."/>
            <person name="Glaeser S."/>
        </authorList>
    </citation>
    <scope>NUCLEOTIDE SEQUENCE [LARGE SCALE GENOMIC DNA]</scope>
    <source>
        <strain evidence="2 3">DSM 40189</strain>
    </source>
</reference>
<organism evidence="2 3">
    <name type="scientific">Streptomyces cellostaticus</name>
    <dbReference type="NCBI Taxonomy" id="67285"/>
    <lineage>
        <taxon>Bacteria</taxon>
        <taxon>Bacillati</taxon>
        <taxon>Actinomycetota</taxon>
        <taxon>Actinomycetes</taxon>
        <taxon>Kitasatosporales</taxon>
        <taxon>Streptomycetaceae</taxon>
        <taxon>Streptomyces</taxon>
    </lineage>
</organism>
<evidence type="ECO:0000259" key="1">
    <source>
        <dbReference type="Pfam" id="PF13026"/>
    </source>
</evidence>
<keyword evidence="3" id="KW-1185">Reference proteome</keyword>
<accession>A0A101N4Z0</accession>
<name>A0A101N4Z0_9ACTN</name>
<dbReference type="EMBL" id="LMWL01000109">
    <property type="protein sequence ID" value="KUM86652.1"/>
    <property type="molecule type" value="Genomic_DNA"/>
</dbReference>
<dbReference type="Pfam" id="PF13026">
    <property type="entry name" value="DUF3887"/>
    <property type="match status" value="1"/>
</dbReference>
<evidence type="ECO:0000313" key="3">
    <source>
        <dbReference type="Proteomes" id="UP000054241"/>
    </source>
</evidence>